<evidence type="ECO:0000256" key="2">
    <source>
        <dbReference type="ARBA" id="ARBA00007261"/>
    </source>
</evidence>
<dbReference type="InterPro" id="IPR007863">
    <property type="entry name" value="Peptidase_M16_C"/>
</dbReference>
<dbReference type="Pfam" id="PF05193">
    <property type="entry name" value="Peptidase_M16_C"/>
    <property type="match status" value="1"/>
</dbReference>
<gene>
    <name evidence="6" type="ORF">IAA16_05270</name>
</gene>
<proteinExistence type="inferred from homology"/>
<dbReference type="GO" id="GO:0004222">
    <property type="term" value="F:metalloendopeptidase activity"/>
    <property type="evidence" value="ECO:0007669"/>
    <property type="project" value="InterPro"/>
</dbReference>
<dbReference type="PROSITE" id="PS00143">
    <property type="entry name" value="INSULINASE"/>
    <property type="match status" value="1"/>
</dbReference>
<comment type="similarity">
    <text evidence="2 3">Belongs to the peptidase M16 family.</text>
</comment>
<dbReference type="GO" id="GO:0006508">
    <property type="term" value="P:proteolysis"/>
    <property type="evidence" value="ECO:0007669"/>
    <property type="project" value="InterPro"/>
</dbReference>
<dbReference type="SUPFAM" id="SSF63411">
    <property type="entry name" value="LuxS/MPP-like metallohydrolase"/>
    <property type="match status" value="2"/>
</dbReference>
<dbReference type="PANTHER" id="PTHR11851:SF49">
    <property type="entry name" value="MITOCHONDRIAL-PROCESSING PEPTIDASE SUBUNIT ALPHA"/>
    <property type="match status" value="1"/>
</dbReference>
<evidence type="ECO:0000259" key="4">
    <source>
        <dbReference type="Pfam" id="PF00675"/>
    </source>
</evidence>
<dbReference type="Proteomes" id="UP000823914">
    <property type="component" value="Unassembled WGS sequence"/>
</dbReference>
<protein>
    <submittedName>
        <fullName evidence="6">Insulinase family protein</fullName>
    </submittedName>
</protein>
<dbReference type="Pfam" id="PF00675">
    <property type="entry name" value="Peptidase_M16"/>
    <property type="match status" value="1"/>
</dbReference>
<evidence type="ECO:0000256" key="1">
    <source>
        <dbReference type="ARBA" id="ARBA00001947"/>
    </source>
</evidence>
<evidence type="ECO:0000256" key="3">
    <source>
        <dbReference type="RuleBase" id="RU004447"/>
    </source>
</evidence>
<evidence type="ECO:0000313" key="6">
    <source>
        <dbReference type="EMBL" id="MBU3849956.1"/>
    </source>
</evidence>
<dbReference type="Gene3D" id="3.30.830.10">
    <property type="entry name" value="Metalloenzyme, LuxS/M16 peptidase-like"/>
    <property type="match status" value="2"/>
</dbReference>
<dbReference type="GO" id="GO:0046872">
    <property type="term" value="F:metal ion binding"/>
    <property type="evidence" value="ECO:0007669"/>
    <property type="project" value="InterPro"/>
</dbReference>
<feature type="domain" description="Peptidase M16 C-terminal" evidence="5">
    <location>
        <begin position="167"/>
        <end position="337"/>
    </location>
</feature>
<dbReference type="EMBL" id="JAHLFV010000125">
    <property type="protein sequence ID" value="MBU3849956.1"/>
    <property type="molecule type" value="Genomic_DNA"/>
</dbReference>
<dbReference type="InterPro" id="IPR050361">
    <property type="entry name" value="MPP/UQCRC_Complex"/>
</dbReference>
<sequence length="437" mass="49340">MSVQTQILSNNVTLITEPVAGVKTAAVGFWFRTGSRFEPENMRGISHFVEHMLFKGTSTRSAFDIAASFDRIGGYINAYTDRENLCIHCVVPADYVTDAVKIITDMTSSSLFDSKEVERERSVIKNEIIASLEDSEEVALDAASAAVWPNHPVSVPIAGTVEDVEGLSREDLYSWYTDYIKNGATVVCVAGCFEKECLESVLETLPNRSSADWSSIHGLAPQWTSGLRFQDAPFNQMQLFMQFPLEPHISEKDYYTWAIVNALVGDTMSSRLFQKLREEGGYSYNVYSFPTYYTDAACWCAYATASKKDTAGVVKTMYRELEKLKQDSFSEEEQNAACEHICGEEIISSEDMEYRVKRLFRNYSFGFSQKSTEEILSLIRSISKKEIEKTIQTLLDFDNASLFVYGSNPSKTLKDKIEKIQTGIKIRKPLKKEQNQC</sequence>
<comment type="caution">
    <text evidence="6">The sequence shown here is derived from an EMBL/GenBank/DDBJ whole genome shotgun (WGS) entry which is preliminary data.</text>
</comment>
<dbReference type="InterPro" id="IPR001431">
    <property type="entry name" value="Pept_M16_Zn_BS"/>
</dbReference>
<reference evidence="6" key="2">
    <citation type="submission" date="2021-04" db="EMBL/GenBank/DDBJ databases">
        <authorList>
            <person name="Gilroy R."/>
        </authorList>
    </citation>
    <scope>NUCLEOTIDE SEQUENCE</scope>
    <source>
        <strain evidence="6">Gambia15-2214</strain>
    </source>
</reference>
<dbReference type="AlphaFoldDB" id="A0A9E2L3I2"/>
<evidence type="ECO:0000313" key="7">
    <source>
        <dbReference type="Proteomes" id="UP000823914"/>
    </source>
</evidence>
<dbReference type="InterPro" id="IPR011249">
    <property type="entry name" value="Metalloenz_LuxS/M16"/>
</dbReference>
<evidence type="ECO:0000259" key="5">
    <source>
        <dbReference type="Pfam" id="PF05193"/>
    </source>
</evidence>
<organism evidence="6 7">
    <name type="scientific">Candidatus Treponema excrementipullorum</name>
    <dbReference type="NCBI Taxonomy" id="2838768"/>
    <lineage>
        <taxon>Bacteria</taxon>
        <taxon>Pseudomonadati</taxon>
        <taxon>Spirochaetota</taxon>
        <taxon>Spirochaetia</taxon>
        <taxon>Spirochaetales</taxon>
        <taxon>Treponemataceae</taxon>
        <taxon>Treponema</taxon>
    </lineage>
</organism>
<name>A0A9E2L3I2_9SPIR</name>
<dbReference type="PANTHER" id="PTHR11851">
    <property type="entry name" value="METALLOPROTEASE"/>
    <property type="match status" value="1"/>
</dbReference>
<accession>A0A9E2L3I2</accession>
<reference evidence="6" key="1">
    <citation type="journal article" date="2021" name="PeerJ">
        <title>Extensive microbial diversity within the chicken gut microbiome revealed by metagenomics and culture.</title>
        <authorList>
            <person name="Gilroy R."/>
            <person name="Ravi A."/>
            <person name="Getino M."/>
            <person name="Pursley I."/>
            <person name="Horton D.L."/>
            <person name="Alikhan N.F."/>
            <person name="Baker D."/>
            <person name="Gharbi K."/>
            <person name="Hall N."/>
            <person name="Watson M."/>
            <person name="Adriaenssens E.M."/>
            <person name="Foster-Nyarko E."/>
            <person name="Jarju S."/>
            <person name="Secka A."/>
            <person name="Antonio M."/>
            <person name="Oren A."/>
            <person name="Chaudhuri R.R."/>
            <person name="La Ragione R."/>
            <person name="Hildebrand F."/>
            <person name="Pallen M.J."/>
        </authorList>
    </citation>
    <scope>NUCLEOTIDE SEQUENCE</scope>
    <source>
        <strain evidence="6">Gambia15-2214</strain>
    </source>
</reference>
<dbReference type="InterPro" id="IPR011765">
    <property type="entry name" value="Pept_M16_N"/>
</dbReference>
<comment type="cofactor">
    <cofactor evidence="1">
        <name>Zn(2+)</name>
        <dbReference type="ChEBI" id="CHEBI:29105"/>
    </cofactor>
</comment>
<feature type="domain" description="Peptidase M16 N-terminal" evidence="4">
    <location>
        <begin position="21"/>
        <end position="160"/>
    </location>
</feature>